<comment type="caution">
    <text evidence="1">The sequence shown here is derived from an EMBL/GenBank/DDBJ whole genome shotgun (WGS) entry which is preliminary data.</text>
</comment>
<proteinExistence type="predicted"/>
<gene>
    <name evidence="1" type="ORF">CRG98_032180</name>
</gene>
<dbReference type="AlphaFoldDB" id="A0A2I0ITW2"/>
<reference evidence="1 2" key="1">
    <citation type="submission" date="2017-11" db="EMBL/GenBank/DDBJ databases">
        <title>De-novo sequencing of pomegranate (Punica granatum L.) genome.</title>
        <authorList>
            <person name="Akparov Z."/>
            <person name="Amiraslanov A."/>
            <person name="Hajiyeva S."/>
            <person name="Abbasov M."/>
            <person name="Kaur K."/>
            <person name="Hamwieh A."/>
            <person name="Solovyev V."/>
            <person name="Salamov A."/>
            <person name="Braich B."/>
            <person name="Kosarev P."/>
            <person name="Mahmoud A."/>
            <person name="Hajiyev E."/>
            <person name="Babayeva S."/>
            <person name="Izzatullayeva V."/>
            <person name="Mammadov A."/>
            <person name="Mammadov A."/>
            <person name="Sharifova S."/>
            <person name="Ojaghi J."/>
            <person name="Eynullazada K."/>
            <person name="Bayramov B."/>
            <person name="Abdulazimova A."/>
            <person name="Shahmuradov I."/>
        </authorList>
    </citation>
    <scope>NUCLEOTIDE SEQUENCE [LARGE SCALE GENOMIC DNA]</scope>
    <source>
        <strain evidence="2">cv. AG2017</strain>
        <tissue evidence="1">Leaf</tissue>
    </source>
</reference>
<dbReference type="EMBL" id="PGOL01002501">
    <property type="protein sequence ID" value="PKI47439.1"/>
    <property type="molecule type" value="Genomic_DNA"/>
</dbReference>
<evidence type="ECO:0000313" key="1">
    <source>
        <dbReference type="EMBL" id="PKI47439.1"/>
    </source>
</evidence>
<name>A0A2I0ITW2_PUNGR</name>
<sequence length="110" mass="12467">MEKKTMDMDGNGMDEAAIGVAVGPTSREVLGRFLSYMENGLRPMWIKTHMDGIKFKSHDLLETTHYIKELGHQNYVPEVDACSLVAKEIRGDVCSFLLQKKQGWRCMCVV</sequence>
<evidence type="ECO:0000313" key="2">
    <source>
        <dbReference type="Proteomes" id="UP000233551"/>
    </source>
</evidence>
<dbReference type="Proteomes" id="UP000233551">
    <property type="component" value="Unassembled WGS sequence"/>
</dbReference>
<keyword evidence="2" id="KW-1185">Reference proteome</keyword>
<accession>A0A2I0ITW2</accession>
<protein>
    <submittedName>
        <fullName evidence="1">Uncharacterized protein</fullName>
    </submittedName>
</protein>
<organism evidence="1 2">
    <name type="scientific">Punica granatum</name>
    <name type="common">Pomegranate</name>
    <dbReference type="NCBI Taxonomy" id="22663"/>
    <lineage>
        <taxon>Eukaryota</taxon>
        <taxon>Viridiplantae</taxon>
        <taxon>Streptophyta</taxon>
        <taxon>Embryophyta</taxon>
        <taxon>Tracheophyta</taxon>
        <taxon>Spermatophyta</taxon>
        <taxon>Magnoliopsida</taxon>
        <taxon>eudicotyledons</taxon>
        <taxon>Gunneridae</taxon>
        <taxon>Pentapetalae</taxon>
        <taxon>rosids</taxon>
        <taxon>malvids</taxon>
        <taxon>Myrtales</taxon>
        <taxon>Lythraceae</taxon>
        <taxon>Punica</taxon>
    </lineage>
</organism>